<evidence type="ECO:0000256" key="1">
    <source>
        <dbReference type="SAM" id="MobiDB-lite"/>
    </source>
</evidence>
<protein>
    <submittedName>
        <fullName evidence="3">Uncharacterized protein</fullName>
    </submittedName>
</protein>
<keyword evidence="2" id="KW-0472">Membrane</keyword>
<proteinExistence type="predicted"/>
<evidence type="ECO:0000313" key="3">
    <source>
        <dbReference type="EMBL" id="PWY97811.1"/>
    </source>
</evidence>
<accession>A0A317XIB4</accession>
<organism evidence="3 4">
    <name type="scientific">Testicularia cyperi</name>
    <dbReference type="NCBI Taxonomy" id="1882483"/>
    <lineage>
        <taxon>Eukaryota</taxon>
        <taxon>Fungi</taxon>
        <taxon>Dikarya</taxon>
        <taxon>Basidiomycota</taxon>
        <taxon>Ustilaginomycotina</taxon>
        <taxon>Ustilaginomycetes</taxon>
        <taxon>Ustilaginales</taxon>
        <taxon>Anthracoideaceae</taxon>
        <taxon>Testicularia</taxon>
    </lineage>
</organism>
<feature type="region of interest" description="Disordered" evidence="1">
    <location>
        <begin position="1"/>
        <end position="42"/>
    </location>
</feature>
<feature type="transmembrane region" description="Helical" evidence="2">
    <location>
        <begin position="83"/>
        <end position="102"/>
    </location>
</feature>
<keyword evidence="4" id="KW-1185">Reference proteome</keyword>
<keyword evidence="2" id="KW-1133">Transmembrane helix</keyword>
<evidence type="ECO:0000256" key="2">
    <source>
        <dbReference type="SAM" id="Phobius"/>
    </source>
</evidence>
<keyword evidence="2" id="KW-0812">Transmembrane</keyword>
<dbReference type="AlphaFoldDB" id="A0A317XIB4"/>
<dbReference type="InParanoid" id="A0A317XIB4"/>
<evidence type="ECO:0000313" key="4">
    <source>
        <dbReference type="Proteomes" id="UP000246740"/>
    </source>
</evidence>
<sequence>MSDNKTLSTTAIDDTGSQPPDQKSLDSGSADAGGAPLGKTLSNAGTITKTKLTLLETLGLRDPKPDARPAWDGRNPSWFRSTFFQVTILGICSFLAPGIWVSHVPGTF</sequence>
<gene>
    <name evidence="3" type="ORF">BCV70DRAFT_233605</name>
</gene>
<reference evidence="3 4" key="1">
    <citation type="journal article" date="2018" name="Mol. Biol. Evol.">
        <title>Broad Genomic Sampling Reveals a Smut Pathogenic Ancestry of the Fungal Clade Ustilaginomycotina.</title>
        <authorList>
            <person name="Kijpornyongpan T."/>
            <person name="Mondo S.J."/>
            <person name="Barry K."/>
            <person name="Sandor L."/>
            <person name="Lee J."/>
            <person name="Lipzen A."/>
            <person name="Pangilinan J."/>
            <person name="LaButti K."/>
            <person name="Hainaut M."/>
            <person name="Henrissat B."/>
            <person name="Grigoriev I.V."/>
            <person name="Spatafora J.W."/>
            <person name="Aime M.C."/>
        </authorList>
    </citation>
    <scope>NUCLEOTIDE SEQUENCE [LARGE SCALE GENOMIC DNA]</scope>
    <source>
        <strain evidence="3 4">MCA 3645</strain>
    </source>
</reference>
<dbReference type="OrthoDB" id="196103at2759"/>
<dbReference type="EMBL" id="KZ819202">
    <property type="protein sequence ID" value="PWY97811.1"/>
    <property type="molecule type" value="Genomic_DNA"/>
</dbReference>
<feature type="compositionally biased region" description="Polar residues" evidence="1">
    <location>
        <begin position="1"/>
        <end position="27"/>
    </location>
</feature>
<name>A0A317XIB4_9BASI</name>
<dbReference type="Proteomes" id="UP000246740">
    <property type="component" value="Unassembled WGS sequence"/>
</dbReference>